<evidence type="ECO:0000256" key="2">
    <source>
        <dbReference type="ARBA" id="ARBA00022857"/>
    </source>
</evidence>
<dbReference type="PANTHER" id="PTHR24320">
    <property type="entry name" value="RETINOL DEHYDROGENASE"/>
    <property type="match status" value="1"/>
</dbReference>
<dbReference type="PANTHER" id="PTHR24320:SF283">
    <property type="entry name" value="RETINOL DEHYDROGENASE 11"/>
    <property type="match status" value="1"/>
</dbReference>
<dbReference type="VEuPathDB" id="FungiDB:HMPREF1541_01390"/>
<keyword evidence="6" id="KW-1185">Reference proteome</keyword>
<dbReference type="RefSeq" id="XP_008711911.1">
    <property type="nucleotide sequence ID" value="XM_008713689.1"/>
</dbReference>
<dbReference type="AlphaFoldDB" id="W2SH55"/>
<accession>W2SH55</accession>
<evidence type="ECO:0000256" key="1">
    <source>
        <dbReference type="ARBA" id="ARBA00006484"/>
    </source>
</evidence>
<feature type="region of interest" description="Disordered" evidence="4">
    <location>
        <begin position="211"/>
        <end position="243"/>
    </location>
</feature>
<dbReference type="GeneID" id="19968729"/>
<keyword evidence="3" id="KW-0560">Oxidoreductase</keyword>
<dbReference type="Proteomes" id="UP000030752">
    <property type="component" value="Unassembled WGS sequence"/>
</dbReference>
<evidence type="ECO:0008006" key="7">
    <source>
        <dbReference type="Google" id="ProtNLM"/>
    </source>
</evidence>
<dbReference type="InterPro" id="IPR036291">
    <property type="entry name" value="NAD(P)-bd_dom_sf"/>
</dbReference>
<keyword evidence="2" id="KW-0521">NADP</keyword>
<evidence type="ECO:0000313" key="5">
    <source>
        <dbReference type="EMBL" id="ETN47199.1"/>
    </source>
</evidence>
<comment type="similarity">
    <text evidence="1">Belongs to the short-chain dehydrogenases/reductases (SDR) family.</text>
</comment>
<dbReference type="InterPro" id="IPR002347">
    <property type="entry name" value="SDR_fam"/>
</dbReference>
<evidence type="ECO:0000256" key="4">
    <source>
        <dbReference type="SAM" id="MobiDB-lite"/>
    </source>
</evidence>
<dbReference type="InParanoid" id="W2SH55"/>
<dbReference type="HOGENOM" id="CLU_010194_44_0_1"/>
<evidence type="ECO:0000256" key="3">
    <source>
        <dbReference type="ARBA" id="ARBA00023002"/>
    </source>
</evidence>
<proteinExistence type="inferred from homology"/>
<dbReference type="Gene3D" id="3.40.50.720">
    <property type="entry name" value="NAD(P)-binding Rossmann-like Domain"/>
    <property type="match status" value="1"/>
</dbReference>
<evidence type="ECO:0000313" key="6">
    <source>
        <dbReference type="Proteomes" id="UP000030752"/>
    </source>
</evidence>
<dbReference type="OrthoDB" id="191139at2759"/>
<dbReference type="GO" id="GO:0016491">
    <property type="term" value="F:oxidoreductase activity"/>
    <property type="evidence" value="ECO:0007669"/>
    <property type="project" value="UniProtKB-KW"/>
</dbReference>
<organism evidence="5 6">
    <name type="scientific">Cyphellophora europaea (strain CBS 101466)</name>
    <name type="common">Phialophora europaea</name>
    <dbReference type="NCBI Taxonomy" id="1220924"/>
    <lineage>
        <taxon>Eukaryota</taxon>
        <taxon>Fungi</taxon>
        <taxon>Dikarya</taxon>
        <taxon>Ascomycota</taxon>
        <taxon>Pezizomycotina</taxon>
        <taxon>Eurotiomycetes</taxon>
        <taxon>Chaetothyriomycetidae</taxon>
        <taxon>Chaetothyriales</taxon>
        <taxon>Cyphellophoraceae</taxon>
        <taxon>Cyphellophora</taxon>
    </lineage>
</organism>
<name>W2SH55_CYPE1</name>
<dbReference type="PRINTS" id="PR00081">
    <property type="entry name" value="GDHRDH"/>
</dbReference>
<sequence length="408" mass="43238">MATHPAWNQHTTATQVAGTFSSRIKDRTILIIGVSPNSLGASMAAALAAHSPALLILASRTASNLAAVAAELPPTCRVATIPVDLSKYASVREAAAQITALTTTNGIDIIINNAAIVHPSHILTTPHRHELQFATTFLGPFLLTNLLLPQLLTAAATAPNAGSTRIINITSDGHRLSPIRFSDPHFTRPLADLPADERPAASVPAVFLPKKPKTEEDGHTQQQQHQQEQDSSDPPTTPEAEPTYAPFLAYGQSKTANVLFSVAINAMLNRHGIAAFAVHPGSIWTELSRNLDEEMQRVIRTTGGYWKTLDEGGATGLVAALDPGAVGGEGGTVGVEGVYWSDCQVEAGKAAGHAVDEGVAERLWALGEREVGQGFDVEEMVRRVHGEGVVPEGKATEAVKVRTREVSL</sequence>
<dbReference type="STRING" id="1220924.W2SH55"/>
<reference evidence="5 6" key="1">
    <citation type="submission" date="2013-03" db="EMBL/GenBank/DDBJ databases">
        <title>The Genome Sequence of Phialophora europaea CBS 101466.</title>
        <authorList>
            <consortium name="The Broad Institute Genomics Platform"/>
            <person name="Cuomo C."/>
            <person name="de Hoog S."/>
            <person name="Gorbushina A."/>
            <person name="Walker B."/>
            <person name="Young S.K."/>
            <person name="Zeng Q."/>
            <person name="Gargeya S."/>
            <person name="Fitzgerald M."/>
            <person name="Haas B."/>
            <person name="Abouelleil A."/>
            <person name="Allen A.W."/>
            <person name="Alvarado L."/>
            <person name="Arachchi H.M."/>
            <person name="Berlin A.M."/>
            <person name="Chapman S.B."/>
            <person name="Gainer-Dewar J."/>
            <person name="Goldberg J."/>
            <person name="Griggs A."/>
            <person name="Gujja S."/>
            <person name="Hansen M."/>
            <person name="Howarth C."/>
            <person name="Imamovic A."/>
            <person name="Ireland A."/>
            <person name="Larimer J."/>
            <person name="McCowan C."/>
            <person name="Murphy C."/>
            <person name="Pearson M."/>
            <person name="Poon T.W."/>
            <person name="Priest M."/>
            <person name="Roberts A."/>
            <person name="Saif S."/>
            <person name="Shea T."/>
            <person name="Sisk P."/>
            <person name="Sykes S."/>
            <person name="Wortman J."/>
            <person name="Nusbaum C."/>
            <person name="Birren B."/>
        </authorList>
    </citation>
    <scope>NUCLEOTIDE SEQUENCE [LARGE SCALE GENOMIC DNA]</scope>
    <source>
        <strain evidence="5 6">CBS 101466</strain>
    </source>
</reference>
<gene>
    <name evidence="5" type="ORF">HMPREF1541_01390</name>
</gene>
<dbReference type="Pfam" id="PF00106">
    <property type="entry name" value="adh_short"/>
    <property type="match status" value="1"/>
</dbReference>
<dbReference type="SUPFAM" id="SSF51735">
    <property type="entry name" value="NAD(P)-binding Rossmann-fold domains"/>
    <property type="match status" value="1"/>
</dbReference>
<protein>
    <recommendedName>
        <fullName evidence="7">Short-chain dehydrogenase</fullName>
    </recommendedName>
</protein>
<dbReference type="EMBL" id="KB822711">
    <property type="protein sequence ID" value="ETN47199.1"/>
    <property type="molecule type" value="Genomic_DNA"/>
</dbReference>
<dbReference type="eggNOG" id="KOG1208">
    <property type="taxonomic scope" value="Eukaryota"/>
</dbReference>